<dbReference type="AlphaFoldDB" id="A0A383E3K2"/>
<dbReference type="InterPro" id="IPR050463">
    <property type="entry name" value="Gfo/Idh/MocA_oxidrdct_glycsds"/>
</dbReference>
<dbReference type="Gene3D" id="3.40.50.720">
    <property type="entry name" value="NAD(P)-binding Rossmann-like Domain"/>
    <property type="match status" value="1"/>
</dbReference>
<evidence type="ECO:0000313" key="3">
    <source>
        <dbReference type="EMBL" id="SVE51402.1"/>
    </source>
</evidence>
<sequence>MKNISLIGTAHIHTPGFVKRLNARNDIKVISVWDHDQIRAQQNADLLNSKTIKDYTSVLNNPDLDAVIICSETNLHEEIIMKVAEAKKHCFAEKPLGMGQQDSERMMTAIENSEVMFQT</sequence>
<feature type="non-terminal residue" evidence="3">
    <location>
        <position position="119"/>
    </location>
</feature>
<dbReference type="GO" id="GO:0000166">
    <property type="term" value="F:nucleotide binding"/>
    <property type="evidence" value="ECO:0007669"/>
    <property type="project" value="InterPro"/>
</dbReference>
<name>A0A383E3K2_9ZZZZ</name>
<dbReference type="GO" id="GO:0016491">
    <property type="term" value="F:oxidoreductase activity"/>
    <property type="evidence" value="ECO:0007669"/>
    <property type="project" value="UniProtKB-KW"/>
</dbReference>
<dbReference type="SUPFAM" id="SSF51735">
    <property type="entry name" value="NAD(P)-binding Rossmann-fold domains"/>
    <property type="match status" value="1"/>
</dbReference>
<evidence type="ECO:0000256" key="1">
    <source>
        <dbReference type="ARBA" id="ARBA00023002"/>
    </source>
</evidence>
<proteinExistence type="predicted"/>
<dbReference type="InterPro" id="IPR000683">
    <property type="entry name" value="Gfo/Idh/MocA-like_OxRdtase_N"/>
</dbReference>
<dbReference type="PANTHER" id="PTHR43818">
    <property type="entry name" value="BCDNA.GH03377"/>
    <property type="match status" value="1"/>
</dbReference>
<keyword evidence="1" id="KW-0560">Oxidoreductase</keyword>
<gene>
    <name evidence="3" type="ORF">METZ01_LOCUS504256</name>
</gene>
<dbReference type="InterPro" id="IPR036291">
    <property type="entry name" value="NAD(P)-bd_dom_sf"/>
</dbReference>
<accession>A0A383E3K2</accession>
<protein>
    <recommendedName>
        <fullName evidence="2">Gfo/Idh/MocA-like oxidoreductase N-terminal domain-containing protein</fullName>
    </recommendedName>
</protein>
<dbReference type="EMBL" id="UINC01222564">
    <property type="protein sequence ID" value="SVE51402.1"/>
    <property type="molecule type" value="Genomic_DNA"/>
</dbReference>
<dbReference type="Pfam" id="PF01408">
    <property type="entry name" value="GFO_IDH_MocA"/>
    <property type="match status" value="1"/>
</dbReference>
<feature type="domain" description="Gfo/Idh/MocA-like oxidoreductase N-terminal" evidence="2">
    <location>
        <begin position="3"/>
        <end position="118"/>
    </location>
</feature>
<dbReference type="PANTHER" id="PTHR43818:SF11">
    <property type="entry name" value="BCDNA.GH03377"/>
    <property type="match status" value="1"/>
</dbReference>
<organism evidence="3">
    <name type="scientific">marine metagenome</name>
    <dbReference type="NCBI Taxonomy" id="408172"/>
    <lineage>
        <taxon>unclassified sequences</taxon>
        <taxon>metagenomes</taxon>
        <taxon>ecological metagenomes</taxon>
    </lineage>
</organism>
<reference evidence="3" key="1">
    <citation type="submission" date="2018-05" db="EMBL/GenBank/DDBJ databases">
        <authorList>
            <person name="Lanie J.A."/>
            <person name="Ng W.-L."/>
            <person name="Kazmierczak K.M."/>
            <person name="Andrzejewski T.M."/>
            <person name="Davidsen T.M."/>
            <person name="Wayne K.J."/>
            <person name="Tettelin H."/>
            <person name="Glass J.I."/>
            <person name="Rusch D."/>
            <person name="Podicherti R."/>
            <person name="Tsui H.-C.T."/>
            <person name="Winkler M.E."/>
        </authorList>
    </citation>
    <scope>NUCLEOTIDE SEQUENCE</scope>
</reference>
<evidence type="ECO:0000259" key="2">
    <source>
        <dbReference type="Pfam" id="PF01408"/>
    </source>
</evidence>